<proteinExistence type="predicted"/>
<sequence>MDSHLGIRGTFSPSLRNRSIWNVIEPVLTASSGILEGQLRPSESSRLFLITWSIEERALQTSDFTFWQETSNQSLQVLLLFPSSLESHSKQNTILQLRQFVTSDLSSCPRKAIAFLLSEGRFASASEKYSLNGLLALQVLYGLYT</sequence>
<gene>
    <name evidence="1" type="ORF">BDW59DRAFT_139928</name>
</gene>
<organism evidence="1 2">
    <name type="scientific">Aspergillus cavernicola</name>
    <dbReference type="NCBI Taxonomy" id="176166"/>
    <lineage>
        <taxon>Eukaryota</taxon>
        <taxon>Fungi</taxon>
        <taxon>Dikarya</taxon>
        <taxon>Ascomycota</taxon>
        <taxon>Pezizomycotina</taxon>
        <taxon>Eurotiomycetes</taxon>
        <taxon>Eurotiomycetidae</taxon>
        <taxon>Eurotiales</taxon>
        <taxon>Aspergillaceae</taxon>
        <taxon>Aspergillus</taxon>
        <taxon>Aspergillus subgen. Nidulantes</taxon>
    </lineage>
</organism>
<protein>
    <submittedName>
        <fullName evidence="1">Uncharacterized protein</fullName>
    </submittedName>
</protein>
<evidence type="ECO:0000313" key="2">
    <source>
        <dbReference type="Proteomes" id="UP001610335"/>
    </source>
</evidence>
<dbReference type="EMBL" id="JBFXLS010000008">
    <property type="protein sequence ID" value="KAL2831733.1"/>
    <property type="molecule type" value="Genomic_DNA"/>
</dbReference>
<reference evidence="1 2" key="1">
    <citation type="submission" date="2024-07" db="EMBL/GenBank/DDBJ databases">
        <title>Section-level genome sequencing and comparative genomics of Aspergillus sections Usti and Cavernicolus.</title>
        <authorList>
            <consortium name="Lawrence Berkeley National Laboratory"/>
            <person name="Nybo J.L."/>
            <person name="Vesth T.C."/>
            <person name="Theobald S."/>
            <person name="Frisvad J.C."/>
            <person name="Larsen T.O."/>
            <person name="Kjaerboelling I."/>
            <person name="Rothschild-Mancinelli K."/>
            <person name="Lyhne E.K."/>
            <person name="Kogle M.E."/>
            <person name="Barry K."/>
            <person name="Clum A."/>
            <person name="Na H."/>
            <person name="Ledsgaard L."/>
            <person name="Lin J."/>
            <person name="Lipzen A."/>
            <person name="Kuo A."/>
            <person name="Riley R."/>
            <person name="Mondo S."/>
            <person name="LaButti K."/>
            <person name="Haridas S."/>
            <person name="Pangalinan J."/>
            <person name="Salamov A.A."/>
            <person name="Simmons B.A."/>
            <person name="Magnuson J.K."/>
            <person name="Chen J."/>
            <person name="Drula E."/>
            <person name="Henrissat B."/>
            <person name="Wiebenga A."/>
            <person name="Lubbers R.J."/>
            <person name="Gomes A.C."/>
            <person name="Makela M.R."/>
            <person name="Stajich J."/>
            <person name="Grigoriev I.V."/>
            <person name="Mortensen U.H."/>
            <person name="De vries R.P."/>
            <person name="Baker S.E."/>
            <person name="Andersen M.R."/>
        </authorList>
    </citation>
    <scope>NUCLEOTIDE SEQUENCE [LARGE SCALE GENOMIC DNA]</scope>
    <source>
        <strain evidence="1 2">CBS 600.67</strain>
    </source>
</reference>
<evidence type="ECO:0000313" key="1">
    <source>
        <dbReference type="EMBL" id="KAL2831733.1"/>
    </source>
</evidence>
<name>A0ABR4IY30_9EURO</name>
<keyword evidence="2" id="KW-1185">Reference proteome</keyword>
<dbReference type="Proteomes" id="UP001610335">
    <property type="component" value="Unassembled WGS sequence"/>
</dbReference>
<comment type="caution">
    <text evidence="1">The sequence shown here is derived from an EMBL/GenBank/DDBJ whole genome shotgun (WGS) entry which is preliminary data.</text>
</comment>
<accession>A0ABR4IY30</accession>